<dbReference type="STRING" id="698738.OLEAN_C33810"/>
<dbReference type="KEGG" id="oai:OLEAN_C33810"/>
<gene>
    <name evidence="1" type="ORF">OLEAN_C33810</name>
</gene>
<proteinExistence type="predicted"/>
<dbReference type="Proteomes" id="UP000032749">
    <property type="component" value="Chromosome"/>
</dbReference>
<sequence>MRFLGKLKPARVGELYKRVADEINTTFAIESTVELSFEEAMTPEVIEKYNAKTTGGKYILNPNKG</sequence>
<keyword evidence="2" id="KW-1185">Reference proteome</keyword>
<dbReference type="EMBL" id="FO203512">
    <property type="protein sequence ID" value="CCK77557.1"/>
    <property type="molecule type" value="Genomic_DNA"/>
</dbReference>
<organism evidence="1 2">
    <name type="scientific">Oleispira antarctica RB-8</name>
    <dbReference type="NCBI Taxonomy" id="698738"/>
    <lineage>
        <taxon>Bacteria</taxon>
        <taxon>Pseudomonadati</taxon>
        <taxon>Pseudomonadota</taxon>
        <taxon>Gammaproteobacteria</taxon>
        <taxon>Oceanospirillales</taxon>
        <taxon>Oceanospirillaceae</taxon>
        <taxon>Oleispira</taxon>
    </lineage>
</organism>
<dbReference type="AlphaFoldDB" id="R4YR63"/>
<evidence type="ECO:0000313" key="1">
    <source>
        <dbReference type="EMBL" id="CCK77557.1"/>
    </source>
</evidence>
<evidence type="ECO:0000313" key="2">
    <source>
        <dbReference type="Proteomes" id="UP000032749"/>
    </source>
</evidence>
<dbReference type="Gene3D" id="3.90.180.10">
    <property type="entry name" value="Medium-chain alcohol dehydrogenases, catalytic domain"/>
    <property type="match status" value="1"/>
</dbReference>
<protein>
    <submittedName>
        <fullName evidence="1">Alcohol dehydrogenase GroES-like</fullName>
    </submittedName>
</protein>
<dbReference type="PATRIC" id="fig|698738.3.peg.3516"/>
<dbReference type="HOGENOM" id="CLU_3045953_0_0_6"/>
<dbReference type="Gene3D" id="3.40.50.720">
    <property type="entry name" value="NAD(P)-binding Rossmann-like Domain"/>
    <property type="match status" value="1"/>
</dbReference>
<accession>R4YR63</accession>
<name>R4YR63_OLEAN</name>
<reference evidence="1 2" key="1">
    <citation type="journal article" date="2013" name="Nat. Commun.">
        <title>Genome sequence and functional genomic analysis of the oil-degrading bacterium Oleispira antarctica.</title>
        <authorList>
            <person name="Kube M."/>
            <person name="Chernikova T.N."/>
            <person name="Al-Ramahi Y."/>
            <person name="Beloqui A."/>
            <person name="Lopez-Cortez N."/>
            <person name="Guazzaroni M.E."/>
            <person name="Heipieper H.J."/>
            <person name="Klages S."/>
            <person name="Kotsyurbenko O.R."/>
            <person name="Langer I."/>
            <person name="Nechitaylo T.Y."/>
            <person name="Lunsdorf H."/>
            <person name="Fernandez M."/>
            <person name="Juarez S."/>
            <person name="Ciordia S."/>
            <person name="Singer A."/>
            <person name="Kagan O."/>
            <person name="Egorova O."/>
            <person name="Petit P.A."/>
            <person name="Stogios P."/>
            <person name="Kim Y."/>
            <person name="Tchigvintsev A."/>
            <person name="Flick R."/>
            <person name="Denaro R."/>
            <person name="Genovese M."/>
            <person name="Albar J.P."/>
            <person name="Reva O.N."/>
            <person name="Martinez-Gomariz M."/>
            <person name="Tran H."/>
            <person name="Ferrer M."/>
            <person name="Savchenko A."/>
            <person name="Yakunin A.F."/>
            <person name="Yakimov M.M."/>
            <person name="Golyshina O.V."/>
            <person name="Reinhardt R."/>
            <person name="Golyshin P.N."/>
        </authorList>
    </citation>
    <scope>NUCLEOTIDE SEQUENCE [LARGE SCALE GENOMIC DNA]</scope>
</reference>